<dbReference type="InterPro" id="IPR017871">
    <property type="entry name" value="ABC_transporter-like_CS"/>
</dbReference>
<comment type="similarity">
    <text evidence="1">Belongs to the ABC transporter superfamily.</text>
</comment>
<dbReference type="PROSITE" id="PS50893">
    <property type="entry name" value="ABC_TRANSPORTER_2"/>
    <property type="match status" value="1"/>
</dbReference>
<dbReference type="EMBL" id="FOKI01000037">
    <property type="protein sequence ID" value="SFB37456.1"/>
    <property type="molecule type" value="Genomic_DNA"/>
</dbReference>
<name>A0A1I1AJC8_9CLOT</name>
<keyword evidence="2" id="KW-0813">Transport</keyword>
<dbReference type="Gene3D" id="3.40.50.300">
    <property type="entry name" value="P-loop containing nucleotide triphosphate hydrolases"/>
    <property type="match status" value="1"/>
</dbReference>
<keyword evidence="3" id="KW-0547">Nucleotide-binding</keyword>
<evidence type="ECO:0000259" key="5">
    <source>
        <dbReference type="PROSITE" id="PS50893"/>
    </source>
</evidence>
<dbReference type="AlphaFoldDB" id="A0A1I1AJC8"/>
<dbReference type="GO" id="GO:0005524">
    <property type="term" value="F:ATP binding"/>
    <property type="evidence" value="ECO:0007669"/>
    <property type="project" value="UniProtKB-KW"/>
</dbReference>
<dbReference type="PROSITE" id="PS00211">
    <property type="entry name" value="ABC_TRANSPORTER_1"/>
    <property type="match status" value="1"/>
</dbReference>
<dbReference type="CDD" id="cd03230">
    <property type="entry name" value="ABC_DR_subfamily_A"/>
    <property type="match status" value="1"/>
</dbReference>
<keyword evidence="7" id="KW-1185">Reference proteome</keyword>
<gene>
    <name evidence="6" type="ORF">SAMN04488528_103720</name>
</gene>
<dbReference type="Proteomes" id="UP000198619">
    <property type="component" value="Unassembled WGS sequence"/>
</dbReference>
<evidence type="ECO:0000313" key="7">
    <source>
        <dbReference type="Proteomes" id="UP000198619"/>
    </source>
</evidence>
<dbReference type="STRING" id="84698.SAMN04488528_103720"/>
<dbReference type="PANTHER" id="PTHR42711:SF5">
    <property type="entry name" value="ABC TRANSPORTER ATP-BINDING PROTEIN NATA"/>
    <property type="match status" value="1"/>
</dbReference>
<evidence type="ECO:0000256" key="1">
    <source>
        <dbReference type="ARBA" id="ARBA00005417"/>
    </source>
</evidence>
<dbReference type="InterPro" id="IPR050763">
    <property type="entry name" value="ABC_transporter_ATP-binding"/>
</dbReference>
<proteinExistence type="inferred from homology"/>
<evidence type="ECO:0000256" key="4">
    <source>
        <dbReference type="ARBA" id="ARBA00022840"/>
    </source>
</evidence>
<evidence type="ECO:0000256" key="2">
    <source>
        <dbReference type="ARBA" id="ARBA00022448"/>
    </source>
</evidence>
<dbReference type="InterPro" id="IPR003439">
    <property type="entry name" value="ABC_transporter-like_ATP-bd"/>
</dbReference>
<dbReference type="SMART" id="SM00382">
    <property type="entry name" value="AAA"/>
    <property type="match status" value="1"/>
</dbReference>
<dbReference type="InterPro" id="IPR027417">
    <property type="entry name" value="P-loop_NTPase"/>
</dbReference>
<dbReference type="InterPro" id="IPR025302">
    <property type="entry name" value="DrrA1/2-like_C"/>
</dbReference>
<dbReference type="SUPFAM" id="SSF52540">
    <property type="entry name" value="P-loop containing nucleoside triphosphate hydrolases"/>
    <property type="match status" value="1"/>
</dbReference>
<protein>
    <submittedName>
        <fullName evidence="6">ABC-2 type transport system ATP-binding protein</fullName>
    </submittedName>
</protein>
<organism evidence="6 7">
    <name type="scientific">Clostridium frigidicarnis</name>
    <dbReference type="NCBI Taxonomy" id="84698"/>
    <lineage>
        <taxon>Bacteria</taxon>
        <taxon>Bacillati</taxon>
        <taxon>Bacillota</taxon>
        <taxon>Clostridia</taxon>
        <taxon>Eubacteriales</taxon>
        <taxon>Clostridiaceae</taxon>
        <taxon>Clostridium</taxon>
    </lineage>
</organism>
<keyword evidence="4 6" id="KW-0067">ATP-binding</keyword>
<evidence type="ECO:0000313" key="6">
    <source>
        <dbReference type="EMBL" id="SFB37456.1"/>
    </source>
</evidence>
<reference evidence="6 7" key="1">
    <citation type="submission" date="2016-10" db="EMBL/GenBank/DDBJ databases">
        <authorList>
            <person name="de Groot N.N."/>
        </authorList>
    </citation>
    <scope>NUCLEOTIDE SEQUENCE [LARGE SCALE GENOMIC DNA]</scope>
    <source>
        <strain evidence="6 7">DSM 12271</strain>
    </source>
</reference>
<dbReference type="GO" id="GO:0016887">
    <property type="term" value="F:ATP hydrolysis activity"/>
    <property type="evidence" value="ECO:0007669"/>
    <property type="project" value="InterPro"/>
</dbReference>
<dbReference type="Pfam" id="PF13732">
    <property type="entry name" value="DrrA1-3_C"/>
    <property type="match status" value="1"/>
</dbReference>
<evidence type="ECO:0000256" key="3">
    <source>
        <dbReference type="ARBA" id="ARBA00022741"/>
    </source>
</evidence>
<dbReference type="Pfam" id="PF00005">
    <property type="entry name" value="ABC_tran"/>
    <property type="match status" value="1"/>
</dbReference>
<sequence length="296" mass="33084">MNAINIMNLTKKFNSKTVIDNLNLEVKPNQVFGFLGKNGAGKSTLINILSGNVYKTSGSFSILDYSHNDISIIKKQIGVMPDVANLYTNMNVIEFLTYMSKLKGLSLTKNEIFKVLSDVKLENVHKVKIQNYSFGMKKKISLAQAILGKPKLIFLDEPTSGVDPESILAIHDLIKSLRDKGTTIFLTSHNLNEVEKLCTNIAILEKGKIKLQGNLEKLKEDFSTSINIKITYSCESKIDLSTLGDINLISISHNEINLEVKDKAKIPYIVNSLVENKVNIYELNQNTVSLEDIFLN</sequence>
<feature type="domain" description="ABC transporter" evidence="5">
    <location>
        <begin position="4"/>
        <end position="231"/>
    </location>
</feature>
<dbReference type="PANTHER" id="PTHR42711">
    <property type="entry name" value="ABC TRANSPORTER ATP-BINDING PROTEIN"/>
    <property type="match status" value="1"/>
</dbReference>
<dbReference type="OrthoDB" id="9775135at2"/>
<dbReference type="RefSeq" id="WP_090042727.1">
    <property type="nucleotide sequence ID" value="NZ_FOKI01000037.1"/>
</dbReference>
<dbReference type="InterPro" id="IPR003593">
    <property type="entry name" value="AAA+_ATPase"/>
</dbReference>
<accession>A0A1I1AJC8</accession>